<evidence type="ECO:0000313" key="3">
    <source>
        <dbReference type="Proteomes" id="UP000799444"/>
    </source>
</evidence>
<reference evidence="2" key="1">
    <citation type="journal article" date="2020" name="Stud. Mycol.">
        <title>101 Dothideomycetes genomes: a test case for predicting lifestyles and emergence of pathogens.</title>
        <authorList>
            <person name="Haridas S."/>
            <person name="Albert R."/>
            <person name="Binder M."/>
            <person name="Bloem J."/>
            <person name="Labutti K."/>
            <person name="Salamov A."/>
            <person name="Andreopoulos B."/>
            <person name="Baker S."/>
            <person name="Barry K."/>
            <person name="Bills G."/>
            <person name="Bluhm B."/>
            <person name="Cannon C."/>
            <person name="Castanera R."/>
            <person name="Culley D."/>
            <person name="Daum C."/>
            <person name="Ezra D."/>
            <person name="Gonzalez J."/>
            <person name="Henrissat B."/>
            <person name="Kuo A."/>
            <person name="Liang C."/>
            <person name="Lipzen A."/>
            <person name="Lutzoni F."/>
            <person name="Magnuson J."/>
            <person name="Mondo S."/>
            <person name="Nolan M."/>
            <person name="Ohm R."/>
            <person name="Pangilinan J."/>
            <person name="Park H.-J."/>
            <person name="Ramirez L."/>
            <person name="Alfaro M."/>
            <person name="Sun H."/>
            <person name="Tritt A."/>
            <person name="Yoshinaga Y."/>
            <person name="Zwiers L.-H."/>
            <person name="Turgeon B."/>
            <person name="Goodwin S."/>
            <person name="Spatafora J."/>
            <person name="Crous P."/>
            <person name="Grigoriev I."/>
        </authorList>
    </citation>
    <scope>NUCLEOTIDE SEQUENCE</scope>
    <source>
        <strain evidence="2">CBS 125425</strain>
    </source>
</reference>
<dbReference type="InterPro" id="IPR036412">
    <property type="entry name" value="HAD-like_sf"/>
</dbReference>
<dbReference type="AlphaFoldDB" id="A0A9P4R183"/>
<dbReference type="InterPro" id="IPR023214">
    <property type="entry name" value="HAD_sf"/>
</dbReference>
<dbReference type="Proteomes" id="UP000799444">
    <property type="component" value="Unassembled WGS sequence"/>
</dbReference>
<dbReference type="Gene3D" id="3.40.50.1000">
    <property type="entry name" value="HAD superfamily/HAD-like"/>
    <property type="match status" value="1"/>
</dbReference>
<dbReference type="Pfam" id="PF00702">
    <property type="entry name" value="Hydrolase"/>
    <property type="match status" value="1"/>
</dbReference>
<gene>
    <name evidence="2" type="ORF">EJ04DRAFT_542616</name>
</gene>
<protein>
    <submittedName>
        <fullName evidence="2">Haloacid dehalogenase</fullName>
    </submittedName>
</protein>
<proteinExistence type="predicted"/>
<evidence type="ECO:0000313" key="2">
    <source>
        <dbReference type="EMBL" id="KAF2736250.1"/>
    </source>
</evidence>
<name>A0A9P4R183_9PLEO</name>
<dbReference type="InterPro" id="IPR051540">
    <property type="entry name" value="S-2-haloacid_dehalogenase"/>
</dbReference>
<dbReference type="SFLD" id="SFLDS00003">
    <property type="entry name" value="Haloacid_Dehalogenase"/>
    <property type="match status" value="1"/>
</dbReference>
<dbReference type="PANTHER" id="PTHR43316:SF9">
    <property type="entry name" value="ACID DEHALOGENASE, PUTATIVE (AFU_ORTHOLOGUE AFUA_6G14460)-RELATED"/>
    <property type="match status" value="1"/>
</dbReference>
<keyword evidence="1" id="KW-0378">Hydrolase</keyword>
<comment type="caution">
    <text evidence="2">The sequence shown here is derived from an EMBL/GenBank/DDBJ whole genome shotgun (WGS) entry which is preliminary data.</text>
</comment>
<dbReference type="Gene3D" id="1.10.150.750">
    <property type="match status" value="1"/>
</dbReference>
<organism evidence="2 3">
    <name type="scientific">Polyplosphaeria fusca</name>
    <dbReference type="NCBI Taxonomy" id="682080"/>
    <lineage>
        <taxon>Eukaryota</taxon>
        <taxon>Fungi</taxon>
        <taxon>Dikarya</taxon>
        <taxon>Ascomycota</taxon>
        <taxon>Pezizomycotina</taxon>
        <taxon>Dothideomycetes</taxon>
        <taxon>Pleosporomycetidae</taxon>
        <taxon>Pleosporales</taxon>
        <taxon>Tetraplosphaeriaceae</taxon>
        <taxon>Polyplosphaeria</taxon>
    </lineage>
</organism>
<evidence type="ECO:0000256" key="1">
    <source>
        <dbReference type="ARBA" id="ARBA00022801"/>
    </source>
</evidence>
<dbReference type="SFLD" id="SFLDG01129">
    <property type="entry name" value="C1.5:_HAD__Beta-PGM__Phosphata"/>
    <property type="match status" value="1"/>
</dbReference>
<dbReference type="EMBL" id="ML996127">
    <property type="protein sequence ID" value="KAF2736250.1"/>
    <property type="molecule type" value="Genomic_DNA"/>
</dbReference>
<dbReference type="PANTHER" id="PTHR43316">
    <property type="entry name" value="HYDROLASE, HALOACID DELAHOGENASE-RELATED"/>
    <property type="match status" value="1"/>
</dbReference>
<dbReference type="SUPFAM" id="SSF56784">
    <property type="entry name" value="HAD-like"/>
    <property type="match status" value="1"/>
</dbReference>
<dbReference type="OrthoDB" id="444127at2759"/>
<sequence>MSKLTDFKLLSFDVYGTLIDWETGIMEAVQLLLQKSNKTDLDKRFILRKCSLLQRPVQKQNPNMIYSELLTSIYPQLAEELGCEKPSEEECKAFGDSVGKWPAFPDSVSALHRLHKYYKLVVLSNVDNISFAASNSGPLQNVPFDAVLTAQDIGSYKPNHNNFEYMLREVKQRFGIEKAQVLQTAQSQFHDHRPAKELGITSSWIARYGSTGEDDVFNWKFSSLGEMADAVEKEAGES</sequence>
<accession>A0A9P4R183</accession>
<keyword evidence="3" id="KW-1185">Reference proteome</keyword>
<dbReference type="GO" id="GO:0016787">
    <property type="term" value="F:hydrolase activity"/>
    <property type="evidence" value="ECO:0007669"/>
    <property type="project" value="UniProtKB-KW"/>
</dbReference>